<feature type="domain" description="GST N-terminal" evidence="1">
    <location>
        <begin position="12"/>
        <end position="90"/>
    </location>
</feature>
<reference evidence="2" key="1">
    <citation type="submission" date="2014-08" db="EMBL/GenBank/DDBJ databases">
        <authorList>
            <person name="Sharma Rahul"/>
            <person name="Thines Marco"/>
        </authorList>
    </citation>
    <scope>NUCLEOTIDE SEQUENCE</scope>
</reference>
<dbReference type="InterPro" id="IPR004045">
    <property type="entry name" value="Glutathione_S-Trfase_N"/>
</dbReference>
<evidence type="ECO:0000313" key="2">
    <source>
        <dbReference type="EMBL" id="CED82313.1"/>
    </source>
</evidence>
<dbReference type="Pfam" id="PF13417">
    <property type="entry name" value="GST_N_3"/>
    <property type="match status" value="1"/>
</dbReference>
<dbReference type="EMBL" id="LN483124">
    <property type="protein sequence ID" value="CED82313.1"/>
    <property type="molecule type" value="Genomic_DNA"/>
</dbReference>
<dbReference type="InterPro" id="IPR036282">
    <property type="entry name" value="Glutathione-S-Trfase_C_sf"/>
</dbReference>
<accession>A0A0F7SQK0</accession>
<dbReference type="SUPFAM" id="SSF52833">
    <property type="entry name" value="Thioredoxin-like"/>
    <property type="match status" value="1"/>
</dbReference>
<sequence>MTSTDSAKPAFYFFEGSAWSTAPRLAIEELGYDLKKDLDLHSLPLGEGANFDPSYLKLAKEGTVPALVDLQGEVLDSTFKVVKYLVANSPKRITLEPSSPNVIEAVHSDQIDPNDALLGYAVDDESRKAKGSDLPGQFWNGRQQALEKYAKSSPPEFKNFYEEKIKYNSYFVKIYSGEASDEELKEYYAKGKKLWSNIGSFLSGDLVKFLQNDRKGTFFAGNTPGEVDFHVIAWLARIITSGGGVEGVEKLTGKPLDKSVKGYYESWTSRESFKKLEIV</sequence>
<evidence type="ECO:0000259" key="1">
    <source>
        <dbReference type="Pfam" id="PF13417"/>
    </source>
</evidence>
<dbReference type="InterPro" id="IPR036249">
    <property type="entry name" value="Thioredoxin-like_sf"/>
</dbReference>
<organism evidence="2">
    <name type="scientific">Phaffia rhodozyma</name>
    <name type="common">Yeast</name>
    <name type="synonym">Xanthophyllomyces dendrorhous</name>
    <dbReference type="NCBI Taxonomy" id="264483"/>
    <lineage>
        <taxon>Eukaryota</taxon>
        <taxon>Fungi</taxon>
        <taxon>Dikarya</taxon>
        <taxon>Basidiomycota</taxon>
        <taxon>Agaricomycotina</taxon>
        <taxon>Tremellomycetes</taxon>
        <taxon>Cystofilobasidiales</taxon>
        <taxon>Mrakiaceae</taxon>
        <taxon>Phaffia</taxon>
    </lineage>
</organism>
<proteinExistence type="predicted"/>
<dbReference type="SUPFAM" id="SSF47616">
    <property type="entry name" value="GST C-terminal domain-like"/>
    <property type="match status" value="1"/>
</dbReference>
<dbReference type="Gene3D" id="3.40.30.10">
    <property type="entry name" value="Glutaredoxin"/>
    <property type="match status" value="1"/>
</dbReference>
<name>A0A0F7SQK0_PHARH</name>
<dbReference type="AlphaFoldDB" id="A0A0F7SQK0"/>
<dbReference type="Gene3D" id="1.20.1050.10">
    <property type="match status" value="1"/>
</dbReference>
<protein>
    <submittedName>
        <fullName evidence="2">Thioredoxin-like fold</fullName>
    </submittedName>
</protein>